<feature type="compositionally biased region" description="Basic residues" evidence="5">
    <location>
        <begin position="65"/>
        <end position="75"/>
    </location>
</feature>
<keyword evidence="4" id="KW-0539">Nucleus</keyword>
<evidence type="ECO:0000313" key="7">
    <source>
        <dbReference type="EMBL" id="TMS33988.1"/>
    </source>
</evidence>
<dbReference type="GO" id="GO:0000785">
    <property type="term" value="C:chromatin"/>
    <property type="evidence" value="ECO:0007669"/>
    <property type="project" value="InterPro"/>
</dbReference>
<dbReference type="SUPFAM" id="SSF46689">
    <property type="entry name" value="Homeodomain-like"/>
    <property type="match status" value="1"/>
</dbReference>
<dbReference type="PROSITE" id="PS50090">
    <property type="entry name" value="MYB_LIKE"/>
    <property type="match status" value="1"/>
</dbReference>
<gene>
    <name evidence="7" type="ORF">L596_001661</name>
</gene>
<keyword evidence="3" id="KW-0238">DNA-binding</keyword>
<sequence length="305" mass="34727">MISQSSMEGSTVPHEAPPKRGRGRPKKSSMEVSTAPHEAPPKRGRGRPKKSPMEGSTAPHEAPPKRGRGRPKGSKNKIAAERNRGPQRNRRGAKSRAAAEHEAEAKRRRVTRSPDAELGRKHQRNRSGATSNAEAESEESQEVKPLVPDVLKFSGRPERESEEWTPEDDYHLVNAFHKYSTWHYDGTQYRVKVLSWRYISDRVSFHSAFIRSPLQCHDRFSLIGNPTWPPPSVDVFAPFVPDAPPSFVEPIDPENVPPRERLGLWNRHAIGLPDASHCFRTRGLVRRVRLLHRRYRSNPARRTLR</sequence>
<dbReference type="GO" id="GO:0005634">
    <property type="term" value="C:nucleus"/>
    <property type="evidence" value="ECO:0007669"/>
    <property type="project" value="UniProtKB-SubCell"/>
</dbReference>
<protein>
    <recommendedName>
        <fullName evidence="6">Myb-like domain-containing protein</fullName>
    </recommendedName>
</protein>
<dbReference type="GO" id="GO:0006355">
    <property type="term" value="P:regulation of DNA-templated transcription"/>
    <property type="evidence" value="ECO:0007669"/>
    <property type="project" value="InterPro"/>
</dbReference>
<comment type="caution">
    <text evidence="7">The sequence shown here is derived from an EMBL/GenBank/DDBJ whole genome shotgun (WGS) entry which is preliminary data.</text>
</comment>
<dbReference type="InterPro" id="IPR000637">
    <property type="entry name" value="HMGI/Y_DNA-bd_CS"/>
</dbReference>
<feature type="compositionally biased region" description="Basic residues" evidence="5">
    <location>
        <begin position="85"/>
        <end position="94"/>
    </location>
</feature>
<dbReference type="AlphaFoldDB" id="A0A4U8UQS8"/>
<evidence type="ECO:0000259" key="6">
    <source>
        <dbReference type="PROSITE" id="PS50090"/>
    </source>
</evidence>
<organism evidence="7 8">
    <name type="scientific">Steinernema carpocapsae</name>
    <name type="common">Entomopathogenic nematode</name>
    <dbReference type="NCBI Taxonomy" id="34508"/>
    <lineage>
        <taxon>Eukaryota</taxon>
        <taxon>Metazoa</taxon>
        <taxon>Ecdysozoa</taxon>
        <taxon>Nematoda</taxon>
        <taxon>Chromadorea</taxon>
        <taxon>Rhabditida</taxon>
        <taxon>Tylenchina</taxon>
        <taxon>Panagrolaimomorpha</taxon>
        <taxon>Strongyloidoidea</taxon>
        <taxon>Steinernematidae</taxon>
        <taxon>Steinernema</taxon>
    </lineage>
</organism>
<dbReference type="InterPro" id="IPR000116">
    <property type="entry name" value="HMGA"/>
</dbReference>
<evidence type="ECO:0000256" key="5">
    <source>
        <dbReference type="SAM" id="MobiDB-lite"/>
    </source>
</evidence>
<proteinExistence type="predicted"/>
<dbReference type="PROSITE" id="PS00354">
    <property type="entry name" value="HMGI_Y"/>
    <property type="match status" value="1"/>
</dbReference>
<comment type="subcellular location">
    <subcellularLocation>
        <location evidence="1">Nucleus</location>
    </subcellularLocation>
</comment>
<evidence type="ECO:0000256" key="2">
    <source>
        <dbReference type="ARBA" id="ARBA00022737"/>
    </source>
</evidence>
<dbReference type="InterPro" id="IPR001005">
    <property type="entry name" value="SANT/Myb"/>
</dbReference>
<feature type="domain" description="Myb-like" evidence="6">
    <location>
        <begin position="156"/>
        <end position="220"/>
    </location>
</feature>
<evidence type="ECO:0000256" key="1">
    <source>
        <dbReference type="ARBA" id="ARBA00004123"/>
    </source>
</evidence>
<dbReference type="GO" id="GO:0003677">
    <property type="term" value="F:DNA binding"/>
    <property type="evidence" value="ECO:0007669"/>
    <property type="project" value="UniProtKB-KW"/>
</dbReference>
<reference evidence="7 8" key="2">
    <citation type="journal article" date="2019" name="G3 (Bethesda)">
        <title>Hybrid Assembly of the Genome of the Entomopathogenic Nematode Steinernema carpocapsae Identifies the X-Chromosome.</title>
        <authorList>
            <person name="Serra L."/>
            <person name="Macchietto M."/>
            <person name="Macias-Munoz A."/>
            <person name="McGill C.J."/>
            <person name="Rodriguez I.M."/>
            <person name="Rodriguez B."/>
            <person name="Murad R."/>
            <person name="Mortazavi A."/>
        </authorList>
    </citation>
    <scope>NUCLEOTIDE SEQUENCE [LARGE SCALE GENOMIC DNA]</scope>
    <source>
        <strain evidence="7 8">ALL</strain>
    </source>
</reference>
<name>A0A4U8UQS8_STECR</name>
<dbReference type="SMART" id="SM00384">
    <property type="entry name" value="AT_hook"/>
    <property type="match status" value="3"/>
</dbReference>
<evidence type="ECO:0000256" key="3">
    <source>
        <dbReference type="ARBA" id="ARBA00023125"/>
    </source>
</evidence>
<feature type="region of interest" description="Disordered" evidence="5">
    <location>
        <begin position="1"/>
        <end position="147"/>
    </location>
</feature>
<evidence type="ECO:0000313" key="8">
    <source>
        <dbReference type="Proteomes" id="UP000298663"/>
    </source>
</evidence>
<accession>A0A4U8UQS8</accession>
<dbReference type="OrthoDB" id="2196114at2759"/>
<dbReference type="Proteomes" id="UP000298663">
    <property type="component" value="Unassembled WGS sequence"/>
</dbReference>
<dbReference type="InterPro" id="IPR017956">
    <property type="entry name" value="AT_hook_DNA-bd_motif"/>
</dbReference>
<reference evidence="7 8" key="1">
    <citation type="journal article" date="2015" name="Genome Biol.">
        <title>Comparative genomics of Steinernema reveals deeply conserved gene regulatory networks.</title>
        <authorList>
            <person name="Dillman A.R."/>
            <person name="Macchietto M."/>
            <person name="Porter C.F."/>
            <person name="Rogers A."/>
            <person name="Williams B."/>
            <person name="Antoshechkin I."/>
            <person name="Lee M.M."/>
            <person name="Goodwin Z."/>
            <person name="Lu X."/>
            <person name="Lewis E.E."/>
            <person name="Goodrich-Blair H."/>
            <person name="Stock S.P."/>
            <person name="Adams B.J."/>
            <person name="Sternberg P.W."/>
            <person name="Mortazavi A."/>
        </authorList>
    </citation>
    <scope>NUCLEOTIDE SEQUENCE [LARGE SCALE GENOMIC DNA]</scope>
    <source>
        <strain evidence="7 8">ALL</strain>
    </source>
</reference>
<dbReference type="InterPro" id="IPR009057">
    <property type="entry name" value="Homeodomain-like_sf"/>
</dbReference>
<dbReference type="PRINTS" id="PR00930">
    <property type="entry name" value="HIGHMOBLTYIY"/>
</dbReference>
<dbReference type="EMBL" id="AZBU02000001">
    <property type="protein sequence ID" value="TMS33988.1"/>
    <property type="molecule type" value="Genomic_DNA"/>
</dbReference>
<keyword evidence="8" id="KW-1185">Reference proteome</keyword>
<dbReference type="PRINTS" id="PR00929">
    <property type="entry name" value="ATHOOK"/>
</dbReference>
<evidence type="ECO:0000256" key="4">
    <source>
        <dbReference type="ARBA" id="ARBA00023242"/>
    </source>
</evidence>
<keyword evidence="2" id="KW-0677">Repeat</keyword>